<evidence type="ECO:0000313" key="1">
    <source>
        <dbReference type="EMBL" id="MBA0798402.1"/>
    </source>
</evidence>
<gene>
    <name evidence="1" type="ORF">Gohar_008994</name>
</gene>
<accession>A0A7J9GLF3</accession>
<proteinExistence type="predicted"/>
<name>A0A7J9GLF3_9ROSI</name>
<protein>
    <submittedName>
        <fullName evidence="1">Uncharacterized protein</fullName>
    </submittedName>
</protein>
<dbReference type="EMBL" id="JABFAD010000005">
    <property type="protein sequence ID" value="MBA0798402.1"/>
    <property type="molecule type" value="Genomic_DNA"/>
</dbReference>
<comment type="caution">
    <text evidence="1">The sequence shown here is derived from an EMBL/GenBank/DDBJ whole genome shotgun (WGS) entry which is preliminary data.</text>
</comment>
<dbReference type="Proteomes" id="UP000593560">
    <property type="component" value="Unassembled WGS sequence"/>
</dbReference>
<feature type="non-terminal residue" evidence="1">
    <location>
        <position position="319"/>
    </location>
</feature>
<evidence type="ECO:0000313" key="2">
    <source>
        <dbReference type="Proteomes" id="UP000593560"/>
    </source>
</evidence>
<sequence length="319" mass="36418">VEDRILETYIRNLPTPPSPLIEPRTHSTFHSASALHSRGRVVTSRVTGGWASSDCVLETIFGAQIDMNWLKRIFCRLDEDSTKVQREQHARAYIFIIIGGLLMPDKLRNLAHLRWLLKLVNFREAGGPIVYTEARTDTDGHKPPGQYDSTYFGAYTNPFFFTQAPHIAPHFPASTLMSVFAYKPLSPAYYTPMPSIFSTTTMITTTYRSFMFGTPTESLIAIPPVYGTQYSYTLTPIVLQTPSGSLFYQDGPSLRPPMSRLNDTQWKLRTNQLQSTMDEVEEDERRKPKPVLEVELRRNLAYNLQPPRCGIHFMEVVYI</sequence>
<dbReference type="AlphaFoldDB" id="A0A7J9GLF3"/>
<organism evidence="1 2">
    <name type="scientific">Gossypium harknessii</name>
    <dbReference type="NCBI Taxonomy" id="34285"/>
    <lineage>
        <taxon>Eukaryota</taxon>
        <taxon>Viridiplantae</taxon>
        <taxon>Streptophyta</taxon>
        <taxon>Embryophyta</taxon>
        <taxon>Tracheophyta</taxon>
        <taxon>Spermatophyta</taxon>
        <taxon>Magnoliopsida</taxon>
        <taxon>eudicotyledons</taxon>
        <taxon>Gunneridae</taxon>
        <taxon>Pentapetalae</taxon>
        <taxon>rosids</taxon>
        <taxon>malvids</taxon>
        <taxon>Malvales</taxon>
        <taxon>Malvaceae</taxon>
        <taxon>Malvoideae</taxon>
        <taxon>Gossypium</taxon>
    </lineage>
</organism>
<dbReference type="OrthoDB" id="10569019at2759"/>
<keyword evidence="2" id="KW-1185">Reference proteome</keyword>
<reference evidence="1 2" key="1">
    <citation type="journal article" date="2019" name="Genome Biol. Evol.">
        <title>Insights into the evolution of the New World diploid cottons (Gossypium, subgenus Houzingenia) based on genome sequencing.</title>
        <authorList>
            <person name="Grover C.E."/>
            <person name="Arick M.A. 2nd"/>
            <person name="Thrash A."/>
            <person name="Conover J.L."/>
            <person name="Sanders W.S."/>
            <person name="Peterson D.G."/>
            <person name="Frelichowski J.E."/>
            <person name="Scheffler J.A."/>
            <person name="Scheffler B.E."/>
            <person name="Wendel J.F."/>
        </authorList>
    </citation>
    <scope>NUCLEOTIDE SEQUENCE [LARGE SCALE GENOMIC DNA]</scope>
    <source>
        <strain evidence="1">0</strain>
        <tissue evidence="1">Leaf</tissue>
    </source>
</reference>